<feature type="signal peptide" evidence="1">
    <location>
        <begin position="1"/>
        <end position="28"/>
    </location>
</feature>
<gene>
    <name evidence="3" type="ORF">BK131_17960</name>
</gene>
<protein>
    <recommendedName>
        <fullName evidence="2">BIG2 domain-containing protein</fullName>
    </recommendedName>
</protein>
<feature type="domain" description="BIG2" evidence="2">
    <location>
        <begin position="118"/>
        <end position="198"/>
    </location>
</feature>
<evidence type="ECO:0000259" key="2">
    <source>
        <dbReference type="SMART" id="SM00635"/>
    </source>
</evidence>
<name>A0A1R1BRR2_PAEAM</name>
<reference evidence="3 4" key="1">
    <citation type="submission" date="2016-11" db="EMBL/GenBank/DDBJ databases">
        <title>Paenibacillus species isolates.</title>
        <authorList>
            <person name="Beno S.M."/>
        </authorList>
    </citation>
    <scope>NUCLEOTIDE SEQUENCE [LARGE SCALE GENOMIC DNA]</scope>
    <source>
        <strain evidence="3 4">FSL H8-0246</strain>
    </source>
</reference>
<dbReference type="Pfam" id="PF02368">
    <property type="entry name" value="Big_2"/>
    <property type="match status" value="1"/>
</dbReference>
<feature type="chain" id="PRO_5012232516" description="BIG2 domain-containing protein" evidence="1">
    <location>
        <begin position="29"/>
        <end position="368"/>
    </location>
</feature>
<keyword evidence="1" id="KW-0732">Signal</keyword>
<dbReference type="InterPro" id="IPR003343">
    <property type="entry name" value="Big_2"/>
</dbReference>
<dbReference type="Proteomes" id="UP000187134">
    <property type="component" value="Unassembled WGS sequence"/>
</dbReference>
<dbReference type="EMBL" id="MRTJ01000007">
    <property type="protein sequence ID" value="OMF12514.1"/>
    <property type="molecule type" value="Genomic_DNA"/>
</dbReference>
<evidence type="ECO:0000256" key="1">
    <source>
        <dbReference type="SAM" id="SignalP"/>
    </source>
</evidence>
<dbReference type="SUPFAM" id="SSF49373">
    <property type="entry name" value="Invasin/intimin cell-adhesion fragments"/>
    <property type="match status" value="3"/>
</dbReference>
<dbReference type="SMART" id="SM00635">
    <property type="entry name" value="BID_2"/>
    <property type="match status" value="4"/>
</dbReference>
<comment type="caution">
    <text evidence="3">The sequence shown here is derived from an EMBL/GenBank/DDBJ whole genome shotgun (WGS) entry which is preliminary data.</text>
</comment>
<dbReference type="AlphaFoldDB" id="A0A1R1BRR2"/>
<evidence type="ECO:0000313" key="3">
    <source>
        <dbReference type="EMBL" id="OMF12514.1"/>
    </source>
</evidence>
<dbReference type="OrthoDB" id="503324at2"/>
<dbReference type="Gene3D" id="2.60.40.1080">
    <property type="match status" value="4"/>
</dbReference>
<accession>A0A1R1BRR2</accession>
<dbReference type="InterPro" id="IPR008964">
    <property type="entry name" value="Invasin/intimin_cell_adhesion"/>
</dbReference>
<sequence>MNRIKLALRGTLALIMALTILVPSLALAATGDVTSIEITNSSPQKMSVSETAALQVMATVEGFDNKQDVTEGVTWSTSNATVATMVKGKVKAVAAGEATIFAEVDGAKAQLVVQVQEKIKSIKASPNSYNFVKGSESTLPKVSITRANGKEEDVTSEIVWSVSTPSAVLENGKIKGVTPGRVLLQGKYGTTIVKVPVAVTDEITKVEVTPATMQLNIKKSKALKVIGTYANGKTINLSKQVIWTSSNTNVAIVKNGAVKTLTEGQATLTGTYQNQTIKAEVTVVPLLKKLITGQKKLVLSPQGSTTLSVMAQYDTGKTTVVTNSAVWSSTKPGVATVTNGKIVAVGKGKTSITAKWGNKKVTIPVTVK</sequence>
<feature type="domain" description="BIG2" evidence="2">
    <location>
        <begin position="286"/>
        <end position="366"/>
    </location>
</feature>
<feature type="domain" description="BIG2" evidence="2">
    <location>
        <begin position="202"/>
        <end position="282"/>
    </location>
</feature>
<organism evidence="3 4">
    <name type="scientific">Paenibacillus amylolyticus</name>
    <dbReference type="NCBI Taxonomy" id="1451"/>
    <lineage>
        <taxon>Bacteria</taxon>
        <taxon>Bacillati</taxon>
        <taxon>Bacillota</taxon>
        <taxon>Bacilli</taxon>
        <taxon>Bacillales</taxon>
        <taxon>Paenibacillaceae</taxon>
        <taxon>Paenibacillus</taxon>
    </lineage>
</organism>
<feature type="domain" description="BIG2" evidence="2">
    <location>
        <begin position="32"/>
        <end position="114"/>
    </location>
</feature>
<proteinExistence type="predicted"/>
<dbReference type="RefSeq" id="WP_076332645.1">
    <property type="nucleotide sequence ID" value="NZ_MRTJ01000007.1"/>
</dbReference>
<evidence type="ECO:0000313" key="4">
    <source>
        <dbReference type="Proteomes" id="UP000187134"/>
    </source>
</evidence>